<reference evidence="5" key="2">
    <citation type="submission" date="2023-05" db="EMBL/GenBank/DDBJ databases">
        <authorList>
            <person name="Seitz J."/>
            <person name="Voegele R.T."/>
            <person name="Link T.I."/>
        </authorList>
    </citation>
    <scope>NUCLEOTIDE SEQUENCE</scope>
    <source>
        <strain evidence="5">Ufvs_14</strain>
    </source>
</reference>
<dbReference type="EMBL" id="OQ995237">
    <property type="protein sequence ID" value="WMV64402.1"/>
    <property type="molecule type" value="Genomic_RNA"/>
</dbReference>
<dbReference type="GO" id="GO:0003968">
    <property type="term" value="F:RNA-directed RNA polymerase activity"/>
    <property type="evidence" value="ECO:0007669"/>
    <property type="project" value="UniProtKB-KW"/>
</dbReference>
<evidence type="ECO:0000256" key="2">
    <source>
        <dbReference type="ARBA" id="ARBA00022695"/>
    </source>
</evidence>
<dbReference type="InterPro" id="IPR001205">
    <property type="entry name" value="RNA-dir_pol_C"/>
</dbReference>
<dbReference type="GO" id="GO:0003723">
    <property type="term" value="F:RNA binding"/>
    <property type="evidence" value="ECO:0007669"/>
    <property type="project" value="InterPro"/>
</dbReference>
<sequence>MSNPSVCVARFQTLTPFMRKDEERHDGSELLRPFVPKLIDDIVSELAEPLVSARVKPDVFKAHLNTMASEGQYTVHNRKDLSERFLNYAVERQTQVENTDARMSIEYASQVVRTIVLDSMLYSEEGIVKSRQVSNFSSVHLEEICNQGNANDYKLLYGINKRKDPEMLEIGSQMFSKIYNRVSRKRDGFVVDPEDVRSEPMISPFGKTEVVGSTIGPDGVTREVKKCRAIFPTSPTDYFKKCFLFHDLCESLQKNCPVYGPGFAAARGCDSKVTSILSRVTRGTTKCTDPSIKIINRDMKHWDANMKEHMILTGMKLMEELVDKTELDDMDKECRQVIFDLACDEVLTKLVEHPSGFMVWVSGTLPSGTYVTSTLNSICNAILCVACPIFTAVSIDKCRTFADIDRSICEISSIASRSIICNGDNQMGTNELYKFLGVDFDPLKDNIFFSEVGMKVKVDECGSSSRLSDCMFSSRKFLRVKNDLYPTRPLESMLRKLYAKPFADLLEAKLYIRSMMIDMVAIDPIVYKCLSNLDARIEASEDDLKAQLSKSSSGFIEYMRSSIGVEIGDDDWQDLCQILSSSCPKRNHIMTLLMSKSDIPGADREFVSRGFITGDVHGMDSAIDRMLSKCSLRTTLKQVASVNCEQWRSMLIKTGQIGIYLEMGDLWKLQEAKI</sequence>
<keyword evidence="5" id="KW-0696">RNA-directed RNA polymerase</keyword>
<dbReference type="GO" id="GO:0006351">
    <property type="term" value="P:DNA-templated transcription"/>
    <property type="evidence" value="ECO:0007669"/>
    <property type="project" value="InterPro"/>
</dbReference>
<organism evidence="5">
    <name type="scientific">Uromyces fabae virus</name>
    <dbReference type="NCBI Taxonomy" id="3069272"/>
    <lineage>
        <taxon>Viruses</taxon>
        <taxon>Riboviria</taxon>
    </lineage>
</organism>
<reference evidence="5" key="1">
    <citation type="journal article" date="2023" name="Viruses">
        <title>Mycoviruses in the Rust Fungus Uromyces fabae.</title>
        <authorList>
            <person name="Seitz J.M."/>
            <person name="Voegele R.T."/>
            <person name="Link T.I."/>
        </authorList>
    </citation>
    <scope>NUCLEOTIDE SEQUENCE</scope>
    <source>
        <strain evidence="5">Ufvs_14</strain>
    </source>
</reference>
<feature type="domain" description="RNA-directed RNA polymerase C-terminal" evidence="4">
    <location>
        <begin position="278"/>
        <end position="498"/>
    </location>
</feature>
<evidence type="ECO:0000256" key="1">
    <source>
        <dbReference type="ARBA" id="ARBA00022679"/>
    </source>
</evidence>
<dbReference type="SUPFAM" id="SSF56672">
    <property type="entry name" value="DNA/RNA polymerases"/>
    <property type="match status" value="1"/>
</dbReference>
<evidence type="ECO:0000259" key="4">
    <source>
        <dbReference type="Pfam" id="PF00680"/>
    </source>
</evidence>
<keyword evidence="1" id="KW-0808">Transferase</keyword>
<protein>
    <submittedName>
        <fullName evidence="5">RNA-dependent RNA polymerase</fullName>
    </submittedName>
</protein>
<proteinExistence type="predicted"/>
<name>A0AA51UAV9_9VIRU</name>
<dbReference type="InterPro" id="IPR043502">
    <property type="entry name" value="DNA/RNA_pol_sf"/>
</dbReference>
<keyword evidence="2" id="KW-0548">Nucleotidyltransferase</keyword>
<dbReference type="Pfam" id="PF00680">
    <property type="entry name" value="RdRP_1"/>
    <property type="match status" value="1"/>
</dbReference>
<accession>A0AA51UAV9</accession>
<evidence type="ECO:0000313" key="5">
    <source>
        <dbReference type="EMBL" id="WMV64402.1"/>
    </source>
</evidence>
<evidence type="ECO:0000256" key="3">
    <source>
        <dbReference type="ARBA" id="ARBA00022953"/>
    </source>
</evidence>
<keyword evidence="3" id="KW-0693">Viral RNA replication</keyword>